<organism evidence="1 2">
    <name type="scientific">Muiribacterium halophilum</name>
    <dbReference type="NCBI Taxonomy" id="2053465"/>
    <lineage>
        <taxon>Bacteria</taxon>
        <taxon>Candidatus Muiribacteriota</taxon>
        <taxon>Candidatus Muiribacteriia</taxon>
        <taxon>Candidatus Muiribacteriales</taxon>
        <taxon>Candidatus Muiribacteriaceae</taxon>
        <taxon>Candidatus Muiribacterium</taxon>
    </lineage>
</organism>
<sequence>LGSDQATSNVNGYYTFSDISTGTKNMKVMVNGVVRLSTLVEIKEGFQNLNINLDDQQGSITTFAKIEGTITDVKTGALLPGIIVNVSGYPAVVSGSEDSGDGTGNSIKGFYTLNNIPTGQRTVTFIDPSGNYYDYTKTIDLSEGENVEDITMTPKPYTTNETSNFAGIVKGPNEELVKDIVIRLRLFDSDLNVYNTYESTSEVDGWFNFIDIPQGDYILTAQDSRNPVSYSDYYKEDVSIDDGTLYMSIQMETASGANP</sequence>
<reference evidence="1 2" key="1">
    <citation type="submission" date="2017-11" db="EMBL/GenBank/DDBJ databases">
        <title>Genome-resolved metagenomics identifies genetic mobility, metabolic interactions, and unexpected diversity in perchlorate-reducing communities.</title>
        <authorList>
            <person name="Barnum T.P."/>
            <person name="Figueroa I.A."/>
            <person name="Carlstrom C.I."/>
            <person name="Lucas L.N."/>
            <person name="Engelbrektson A.L."/>
            <person name="Coates J.D."/>
        </authorList>
    </citation>
    <scope>NUCLEOTIDE SEQUENCE [LARGE SCALE GENOMIC DNA]</scope>
    <source>
        <strain evidence="1">BM706</strain>
    </source>
</reference>
<dbReference type="SUPFAM" id="SSF117074">
    <property type="entry name" value="Hypothetical protein PA1324"/>
    <property type="match status" value="1"/>
</dbReference>
<evidence type="ECO:0000313" key="2">
    <source>
        <dbReference type="Proteomes" id="UP000234857"/>
    </source>
</evidence>
<dbReference type="AlphaFoldDB" id="A0A2N5ZLB2"/>
<feature type="non-terminal residue" evidence="1">
    <location>
        <position position="1"/>
    </location>
</feature>
<accession>A0A2N5ZLB2</accession>
<dbReference type="EMBL" id="PKTG01000030">
    <property type="protein sequence ID" value="PLX19446.1"/>
    <property type="molecule type" value="Genomic_DNA"/>
</dbReference>
<gene>
    <name evidence="1" type="ORF">C0601_01800</name>
</gene>
<dbReference type="Gene3D" id="2.60.40.1120">
    <property type="entry name" value="Carboxypeptidase-like, regulatory domain"/>
    <property type="match status" value="1"/>
</dbReference>
<proteinExistence type="predicted"/>
<dbReference type="InterPro" id="IPR008969">
    <property type="entry name" value="CarboxyPept-like_regulatory"/>
</dbReference>
<dbReference type="SUPFAM" id="SSF49464">
    <property type="entry name" value="Carboxypeptidase regulatory domain-like"/>
    <property type="match status" value="1"/>
</dbReference>
<evidence type="ECO:0008006" key="3">
    <source>
        <dbReference type="Google" id="ProtNLM"/>
    </source>
</evidence>
<dbReference type="Proteomes" id="UP000234857">
    <property type="component" value="Unassembled WGS sequence"/>
</dbReference>
<protein>
    <recommendedName>
        <fullName evidence="3">Carboxypeptidase regulatory-like domain-containing protein</fullName>
    </recommendedName>
</protein>
<name>A0A2N5ZLB2_MUIH1</name>
<comment type="caution">
    <text evidence="1">The sequence shown here is derived from an EMBL/GenBank/DDBJ whole genome shotgun (WGS) entry which is preliminary data.</text>
</comment>
<evidence type="ECO:0000313" key="1">
    <source>
        <dbReference type="EMBL" id="PLX19446.1"/>
    </source>
</evidence>